<dbReference type="SUPFAM" id="SSF81296">
    <property type="entry name" value="E set domains"/>
    <property type="match status" value="2"/>
</dbReference>
<reference evidence="3 4" key="1">
    <citation type="submission" date="2015-11" db="EMBL/GenBank/DDBJ databases">
        <title>Exploring the genomic traits of fungus-feeding bacterial genus Collimonas.</title>
        <authorList>
            <person name="Song C."/>
            <person name="Schmidt R."/>
            <person name="de Jager V."/>
            <person name="Krzyzanowska D."/>
            <person name="Jongedijk E."/>
            <person name="Cankar K."/>
            <person name="Beekwilder J."/>
            <person name="van Veen A."/>
            <person name="de Boer W."/>
            <person name="van Veen J.A."/>
            <person name="Garbeva P."/>
        </authorList>
    </citation>
    <scope>NUCLEOTIDE SEQUENCE [LARGE SCALE GENOMIC DNA]</scope>
    <source>
        <strain evidence="3 4">Ter91</strain>
    </source>
</reference>
<feature type="domain" description="IPT/TIG" evidence="2">
    <location>
        <begin position="210"/>
        <end position="271"/>
    </location>
</feature>
<dbReference type="Pfam" id="PF01833">
    <property type="entry name" value="TIG"/>
    <property type="match status" value="4"/>
</dbReference>
<accession>A0A127Q0A6</accession>
<feature type="domain" description="IPT/TIG" evidence="2">
    <location>
        <begin position="129"/>
        <end position="202"/>
    </location>
</feature>
<dbReference type="InterPro" id="IPR002909">
    <property type="entry name" value="IPT_dom"/>
</dbReference>
<protein>
    <submittedName>
        <fullName evidence="3">IPT/TIG domain protein</fullName>
    </submittedName>
</protein>
<sequence length="388" mass="37681">MKSHTYKLALILIGVTLSQAGCGGGGGSGDNTAAAPNSIAAPSPAAAVSIAALSAASASAGSVVTVSGSGFQKVTAVSIGNVAVTFSIVSDSQIAITVPATPVSGVITVSGPGFSVQSSATFVSSLPAPLVTNVSASNVAVGANFTIQGKNLDLVSAYQLAGANLAIVSNSSSAVTLTMPAQPTFGTLTLIVNGAPVNTSYQLHSYRPASIVAVLPQLGIVGSSVTINGSGLAAVTDIRFANGTVASVTAASSSTVSFVVPPGAASGPLTVVDPYQEVVSAGVFSVVPTVTATALQTTSSGSTVILTVTGTNLSNVTGATVGNVATTIVSSSNTQLVLSVALGSSGTLTLNALVRQLSMPAPSTTQAMSACGSAASILFMYSIKAPAI</sequence>
<evidence type="ECO:0000313" key="3">
    <source>
        <dbReference type="EMBL" id="AMP03463.1"/>
    </source>
</evidence>
<keyword evidence="1" id="KW-0732">Signal</keyword>
<evidence type="ECO:0000313" key="4">
    <source>
        <dbReference type="Proteomes" id="UP000074561"/>
    </source>
</evidence>
<dbReference type="EMBL" id="CP013234">
    <property type="protein sequence ID" value="AMP03463.1"/>
    <property type="molecule type" value="Genomic_DNA"/>
</dbReference>
<dbReference type="AlphaFoldDB" id="A0A127Q0A6"/>
<feature type="signal peptide" evidence="1">
    <location>
        <begin position="1"/>
        <end position="20"/>
    </location>
</feature>
<dbReference type="KEGG" id="cpra:CPter91_1078"/>
<dbReference type="RefSeq" id="WP_061937772.1">
    <property type="nucleotide sequence ID" value="NZ_CP013234.1"/>
</dbReference>
<dbReference type="PATRIC" id="fig|279113.9.peg.1070"/>
<name>A0A127Q0A6_9BURK</name>
<proteinExistence type="predicted"/>
<dbReference type="Gene3D" id="2.60.40.10">
    <property type="entry name" value="Immunoglobulins"/>
    <property type="match status" value="3"/>
</dbReference>
<feature type="domain" description="IPT/TIG" evidence="2">
    <location>
        <begin position="54"/>
        <end position="122"/>
    </location>
</feature>
<evidence type="ECO:0000259" key="2">
    <source>
        <dbReference type="Pfam" id="PF01833"/>
    </source>
</evidence>
<evidence type="ECO:0000256" key="1">
    <source>
        <dbReference type="SAM" id="SignalP"/>
    </source>
</evidence>
<dbReference type="InterPro" id="IPR014756">
    <property type="entry name" value="Ig_E-set"/>
</dbReference>
<dbReference type="STRING" id="279113.CPter91_1078"/>
<dbReference type="InterPro" id="IPR013783">
    <property type="entry name" value="Ig-like_fold"/>
</dbReference>
<organism evidence="3 4">
    <name type="scientific">Collimonas pratensis</name>
    <dbReference type="NCBI Taxonomy" id="279113"/>
    <lineage>
        <taxon>Bacteria</taxon>
        <taxon>Pseudomonadati</taxon>
        <taxon>Pseudomonadota</taxon>
        <taxon>Betaproteobacteria</taxon>
        <taxon>Burkholderiales</taxon>
        <taxon>Oxalobacteraceae</taxon>
        <taxon>Collimonas</taxon>
    </lineage>
</organism>
<dbReference type="Proteomes" id="UP000074561">
    <property type="component" value="Chromosome"/>
</dbReference>
<feature type="domain" description="IPT/TIG" evidence="2">
    <location>
        <begin position="288"/>
        <end position="356"/>
    </location>
</feature>
<feature type="chain" id="PRO_5007277363" evidence="1">
    <location>
        <begin position="21"/>
        <end position="388"/>
    </location>
</feature>
<gene>
    <name evidence="3" type="ORF">CPter91_1078</name>
</gene>